<gene>
    <name evidence="4" type="ORF">Sango_2063800</name>
</gene>
<keyword evidence="1" id="KW-0521">NADP</keyword>
<dbReference type="AlphaFoldDB" id="A0AAE2BLR2"/>
<dbReference type="PANTHER" id="PTHR10366:SF776">
    <property type="entry name" value="NAD(P)-BINDING ROSSMANN-FOLD SUPERFAMILY PROTEIN"/>
    <property type="match status" value="1"/>
</dbReference>
<evidence type="ECO:0000313" key="4">
    <source>
        <dbReference type="EMBL" id="KAK4390005.1"/>
    </source>
</evidence>
<dbReference type="InterPro" id="IPR050425">
    <property type="entry name" value="NAD(P)_dehydrat-like"/>
</dbReference>
<dbReference type="Proteomes" id="UP001289374">
    <property type="component" value="Unassembled WGS sequence"/>
</dbReference>
<name>A0AAE2BLR2_9LAMI</name>
<protein>
    <submittedName>
        <fullName evidence="4">Cinnamoyl-CoA reductase 1</fullName>
    </submittedName>
</protein>
<comment type="caution">
    <text evidence="4">The sequence shown here is derived from an EMBL/GenBank/DDBJ whole genome shotgun (WGS) entry which is preliminary data.</text>
</comment>
<evidence type="ECO:0000313" key="5">
    <source>
        <dbReference type="Proteomes" id="UP001289374"/>
    </source>
</evidence>
<dbReference type="Gene3D" id="3.40.50.720">
    <property type="entry name" value="NAD(P)-binding Rossmann-like Domain"/>
    <property type="match status" value="1"/>
</dbReference>
<reference evidence="4" key="2">
    <citation type="journal article" date="2024" name="Plant">
        <title>Genomic evolution and insights into agronomic trait innovations of Sesamum species.</title>
        <authorList>
            <person name="Miao H."/>
            <person name="Wang L."/>
            <person name="Qu L."/>
            <person name="Liu H."/>
            <person name="Sun Y."/>
            <person name="Le M."/>
            <person name="Wang Q."/>
            <person name="Wei S."/>
            <person name="Zheng Y."/>
            <person name="Lin W."/>
            <person name="Duan Y."/>
            <person name="Cao H."/>
            <person name="Xiong S."/>
            <person name="Wang X."/>
            <person name="Wei L."/>
            <person name="Li C."/>
            <person name="Ma Q."/>
            <person name="Ju M."/>
            <person name="Zhao R."/>
            <person name="Li G."/>
            <person name="Mu C."/>
            <person name="Tian Q."/>
            <person name="Mei H."/>
            <person name="Zhang T."/>
            <person name="Gao T."/>
            <person name="Zhang H."/>
        </authorList>
    </citation>
    <scope>NUCLEOTIDE SEQUENCE</scope>
    <source>
        <strain evidence="4">K16</strain>
    </source>
</reference>
<dbReference type="EMBL" id="JACGWL010000012">
    <property type="protein sequence ID" value="KAK4390005.1"/>
    <property type="molecule type" value="Genomic_DNA"/>
</dbReference>
<keyword evidence="5" id="KW-1185">Reference proteome</keyword>
<dbReference type="Pfam" id="PF01370">
    <property type="entry name" value="Epimerase"/>
    <property type="match status" value="1"/>
</dbReference>
<feature type="domain" description="NAD-dependent epimerase/dehydratase" evidence="3">
    <location>
        <begin position="8"/>
        <end position="246"/>
    </location>
</feature>
<dbReference type="CDD" id="cd08958">
    <property type="entry name" value="FR_SDR_e"/>
    <property type="match status" value="1"/>
</dbReference>
<dbReference type="SUPFAM" id="SSF51735">
    <property type="entry name" value="NAD(P)-binding Rossmann-fold domains"/>
    <property type="match status" value="1"/>
</dbReference>
<dbReference type="FunFam" id="3.40.50.720:FF:000382">
    <property type="entry name" value="NAD(P)-binding Rossmann-fold superfamily protein"/>
    <property type="match status" value="1"/>
</dbReference>
<sequence>MGEKNGRVCVTGAGGYVASWLIKILLSQGYDVHGTVRNPGDAKNAHLMNLENAAEKLKLFKADLMDFDSIRAAVKGCDGVFHVASPVPPTSVPNPEVELVEPALKGTLNVLKACSEEKKVRRVVIVSSVAAVMMNPNWPKDQLMDETCWSDAEYCKATNNWYCFSKTVAEAEAWEYAKKNGLDVVTVCPAFVLGPMLQHATNASSLALVKLLKEGYEEAENKVRKIVDVRDVAEALKLVYEKPEAEGRYICTAHTIKTQDMVQILREIYPNYNYPKRYKEGSDLAEMSSEKLQRLGWKYRTLKETLVDSYMLKYWPKSSLAQKPSSLDGGLSDLSPLGYPHHQPDPLPACVACLCGVCLCGSVWESCNRELGFAGLFACVALGSVKSGTGYLSLLLHLDPNL</sequence>
<reference evidence="4" key="1">
    <citation type="submission" date="2020-06" db="EMBL/GenBank/DDBJ databases">
        <authorList>
            <person name="Li T."/>
            <person name="Hu X."/>
            <person name="Zhang T."/>
            <person name="Song X."/>
            <person name="Zhang H."/>
            <person name="Dai N."/>
            <person name="Sheng W."/>
            <person name="Hou X."/>
            <person name="Wei L."/>
        </authorList>
    </citation>
    <scope>NUCLEOTIDE SEQUENCE</scope>
    <source>
        <strain evidence="4">K16</strain>
        <tissue evidence="4">Leaf</tissue>
    </source>
</reference>
<proteinExistence type="predicted"/>
<dbReference type="InterPro" id="IPR001509">
    <property type="entry name" value="Epimerase_deHydtase"/>
</dbReference>
<evidence type="ECO:0000256" key="1">
    <source>
        <dbReference type="ARBA" id="ARBA00022857"/>
    </source>
</evidence>
<evidence type="ECO:0000256" key="2">
    <source>
        <dbReference type="ARBA" id="ARBA00023002"/>
    </source>
</evidence>
<evidence type="ECO:0000259" key="3">
    <source>
        <dbReference type="Pfam" id="PF01370"/>
    </source>
</evidence>
<accession>A0AAE2BLR2</accession>
<dbReference type="PANTHER" id="PTHR10366">
    <property type="entry name" value="NAD DEPENDENT EPIMERASE/DEHYDRATASE"/>
    <property type="match status" value="1"/>
</dbReference>
<dbReference type="GO" id="GO:0016616">
    <property type="term" value="F:oxidoreductase activity, acting on the CH-OH group of donors, NAD or NADP as acceptor"/>
    <property type="evidence" value="ECO:0007669"/>
    <property type="project" value="TreeGrafter"/>
</dbReference>
<organism evidence="4 5">
    <name type="scientific">Sesamum angolense</name>
    <dbReference type="NCBI Taxonomy" id="2727404"/>
    <lineage>
        <taxon>Eukaryota</taxon>
        <taxon>Viridiplantae</taxon>
        <taxon>Streptophyta</taxon>
        <taxon>Embryophyta</taxon>
        <taxon>Tracheophyta</taxon>
        <taxon>Spermatophyta</taxon>
        <taxon>Magnoliopsida</taxon>
        <taxon>eudicotyledons</taxon>
        <taxon>Gunneridae</taxon>
        <taxon>Pentapetalae</taxon>
        <taxon>asterids</taxon>
        <taxon>lamiids</taxon>
        <taxon>Lamiales</taxon>
        <taxon>Pedaliaceae</taxon>
        <taxon>Sesamum</taxon>
    </lineage>
</organism>
<keyword evidence="2" id="KW-0560">Oxidoreductase</keyword>
<dbReference type="InterPro" id="IPR036291">
    <property type="entry name" value="NAD(P)-bd_dom_sf"/>
</dbReference>